<dbReference type="EMBL" id="CAJNOV010014224">
    <property type="protein sequence ID" value="CAF1543989.1"/>
    <property type="molecule type" value="Genomic_DNA"/>
</dbReference>
<dbReference type="OrthoDB" id="10030652at2759"/>
<gene>
    <name evidence="2" type="ORF">CJN711_LOCUS29917</name>
    <name evidence="3" type="ORF">KQP761_LOCUS30926</name>
</gene>
<accession>A0A815W562</accession>
<name>A0A815W562_9BILA</name>
<organism evidence="2 4">
    <name type="scientific">Rotaria magnacalcarata</name>
    <dbReference type="NCBI Taxonomy" id="392030"/>
    <lineage>
        <taxon>Eukaryota</taxon>
        <taxon>Metazoa</taxon>
        <taxon>Spiralia</taxon>
        <taxon>Gnathifera</taxon>
        <taxon>Rotifera</taxon>
        <taxon>Eurotatoria</taxon>
        <taxon>Bdelloidea</taxon>
        <taxon>Philodinida</taxon>
        <taxon>Philodinidae</taxon>
        <taxon>Rotaria</taxon>
    </lineage>
</organism>
<dbReference type="AlphaFoldDB" id="A0A815W562"/>
<proteinExistence type="predicted"/>
<dbReference type="Proteomes" id="UP000663834">
    <property type="component" value="Unassembled WGS sequence"/>
</dbReference>
<feature type="region of interest" description="Disordered" evidence="1">
    <location>
        <begin position="162"/>
        <end position="187"/>
    </location>
</feature>
<comment type="caution">
    <text evidence="2">The sequence shown here is derived from an EMBL/GenBank/DDBJ whole genome shotgun (WGS) entry which is preliminary data.</text>
</comment>
<dbReference type="EMBL" id="CAJNOW010017203">
    <property type="protein sequence ID" value="CAF1655682.1"/>
    <property type="molecule type" value="Genomic_DNA"/>
</dbReference>
<evidence type="ECO:0000313" key="2">
    <source>
        <dbReference type="EMBL" id="CAF1543989.1"/>
    </source>
</evidence>
<protein>
    <submittedName>
        <fullName evidence="2">Uncharacterized protein</fullName>
    </submittedName>
</protein>
<evidence type="ECO:0000256" key="1">
    <source>
        <dbReference type="SAM" id="MobiDB-lite"/>
    </source>
</evidence>
<dbReference type="Proteomes" id="UP000663855">
    <property type="component" value="Unassembled WGS sequence"/>
</dbReference>
<feature type="compositionally biased region" description="Polar residues" evidence="1">
    <location>
        <begin position="162"/>
        <end position="181"/>
    </location>
</feature>
<sequence>MIDIYFFLCLGGFQGEVKFQLTYSSGGAIDASKALREVNSIFQRHAQAAPPSYGIAAANLYEPPPPSYQAAQASSNSFAETSMYVSPAQAPYEGVYQRQPTGLPKAEFIPQYPEMPTAPPAQGNNPNMYPQVPNGYQAPMQYPPQPAYQDNNYGGQMYVPQMNQQHYFQTPPSYEQSQQEIQQKKRD</sequence>
<reference evidence="2" key="1">
    <citation type="submission" date="2021-02" db="EMBL/GenBank/DDBJ databases">
        <authorList>
            <person name="Nowell W R."/>
        </authorList>
    </citation>
    <scope>NUCLEOTIDE SEQUENCE</scope>
</reference>
<evidence type="ECO:0000313" key="3">
    <source>
        <dbReference type="EMBL" id="CAF1655682.1"/>
    </source>
</evidence>
<evidence type="ECO:0000313" key="4">
    <source>
        <dbReference type="Proteomes" id="UP000663855"/>
    </source>
</evidence>